<name>A0ABV2R075_9HYPH</name>
<protein>
    <submittedName>
        <fullName evidence="1">Uncharacterized protein</fullName>
    </submittedName>
</protein>
<accession>A0ABV2R075</accession>
<comment type="caution">
    <text evidence="1">The sequence shown here is derived from an EMBL/GenBank/DDBJ whole genome shotgun (WGS) entry which is preliminary data.</text>
</comment>
<proteinExistence type="predicted"/>
<dbReference type="Proteomes" id="UP001549321">
    <property type="component" value="Unassembled WGS sequence"/>
</dbReference>
<reference evidence="1 2" key="1">
    <citation type="submission" date="2024-06" db="EMBL/GenBank/DDBJ databases">
        <title>Sorghum-associated microbial communities from plants grown in Nebraska, USA.</title>
        <authorList>
            <person name="Schachtman D."/>
        </authorList>
    </citation>
    <scope>NUCLEOTIDE SEQUENCE [LARGE SCALE GENOMIC DNA]</scope>
    <source>
        <strain evidence="1 2">3207</strain>
    </source>
</reference>
<dbReference type="RefSeq" id="WP_354551180.1">
    <property type="nucleotide sequence ID" value="NZ_JBEPSM010000001.1"/>
</dbReference>
<dbReference type="EMBL" id="JBEPSM010000001">
    <property type="protein sequence ID" value="MET4634456.1"/>
    <property type="molecule type" value="Genomic_DNA"/>
</dbReference>
<gene>
    <name evidence="1" type="ORF">ABIE08_002369</name>
</gene>
<evidence type="ECO:0000313" key="2">
    <source>
        <dbReference type="Proteomes" id="UP001549321"/>
    </source>
</evidence>
<sequence length="65" mass="6995">MGDPAENVDLVQEALDKCVRSLLASHNGDPLVVIETLLLAVDARAERVSFGFVRGCLPAITCRND</sequence>
<evidence type="ECO:0000313" key="1">
    <source>
        <dbReference type="EMBL" id="MET4634456.1"/>
    </source>
</evidence>
<organism evidence="1 2">
    <name type="scientific">Kaistia defluvii</name>
    <dbReference type="NCBI Taxonomy" id="410841"/>
    <lineage>
        <taxon>Bacteria</taxon>
        <taxon>Pseudomonadati</taxon>
        <taxon>Pseudomonadota</taxon>
        <taxon>Alphaproteobacteria</taxon>
        <taxon>Hyphomicrobiales</taxon>
        <taxon>Kaistiaceae</taxon>
        <taxon>Kaistia</taxon>
    </lineage>
</organism>
<keyword evidence="2" id="KW-1185">Reference proteome</keyword>